<dbReference type="EMBL" id="JBHSXM010000001">
    <property type="protein sequence ID" value="MFC6835322.1"/>
    <property type="molecule type" value="Genomic_DNA"/>
</dbReference>
<protein>
    <submittedName>
        <fullName evidence="1">Cupin domain-containing protein</fullName>
    </submittedName>
</protein>
<gene>
    <name evidence="1" type="ORF">ACFQHK_02220</name>
</gene>
<dbReference type="AlphaFoldDB" id="A0ABD5U990"/>
<sequence>MTNYDTSGRHAALSEFEVGFETEDGVWREAEWGEMRVGYETYLTDFDDAPLLEGLPNDRCQCPHWGYLLSGRMTVRYADHDEAVEAGEMYYMAPDHTMAVDAGTVLIEFSPREEFAALTEVVEANMAALEGR</sequence>
<accession>A0ABD5U990</accession>
<reference evidence="1 2" key="1">
    <citation type="journal article" date="2019" name="Int. J. Syst. Evol. Microbiol.">
        <title>The Global Catalogue of Microorganisms (GCM) 10K type strain sequencing project: providing services to taxonomists for standard genome sequencing and annotation.</title>
        <authorList>
            <consortium name="The Broad Institute Genomics Platform"/>
            <consortium name="The Broad Institute Genome Sequencing Center for Infectious Disease"/>
            <person name="Wu L."/>
            <person name="Ma J."/>
        </authorList>
    </citation>
    <scope>NUCLEOTIDE SEQUENCE [LARGE SCALE GENOMIC DNA]</scope>
    <source>
        <strain evidence="1 2">PSRA2</strain>
    </source>
</reference>
<name>A0ABD5U990_9EURY</name>
<keyword evidence="2" id="KW-1185">Reference proteome</keyword>
<organism evidence="1 2">
    <name type="scientific">Halomarina ordinaria</name>
    <dbReference type="NCBI Taxonomy" id="3033939"/>
    <lineage>
        <taxon>Archaea</taxon>
        <taxon>Methanobacteriati</taxon>
        <taxon>Methanobacteriota</taxon>
        <taxon>Stenosarchaea group</taxon>
        <taxon>Halobacteria</taxon>
        <taxon>Halobacteriales</taxon>
        <taxon>Natronomonadaceae</taxon>
        <taxon>Halomarina</taxon>
    </lineage>
</organism>
<dbReference type="Proteomes" id="UP001596406">
    <property type="component" value="Unassembled WGS sequence"/>
</dbReference>
<dbReference type="Gene3D" id="2.60.120.10">
    <property type="entry name" value="Jelly Rolls"/>
    <property type="match status" value="1"/>
</dbReference>
<evidence type="ECO:0000313" key="2">
    <source>
        <dbReference type="Proteomes" id="UP001596406"/>
    </source>
</evidence>
<dbReference type="InterPro" id="IPR011051">
    <property type="entry name" value="RmlC_Cupin_sf"/>
</dbReference>
<dbReference type="RefSeq" id="WP_304447027.1">
    <property type="nucleotide sequence ID" value="NZ_JARRAH010000001.1"/>
</dbReference>
<proteinExistence type="predicted"/>
<dbReference type="InterPro" id="IPR014710">
    <property type="entry name" value="RmlC-like_jellyroll"/>
</dbReference>
<comment type="caution">
    <text evidence="1">The sequence shown here is derived from an EMBL/GenBank/DDBJ whole genome shotgun (WGS) entry which is preliminary data.</text>
</comment>
<dbReference type="SUPFAM" id="SSF51182">
    <property type="entry name" value="RmlC-like cupins"/>
    <property type="match status" value="1"/>
</dbReference>
<evidence type="ECO:0000313" key="1">
    <source>
        <dbReference type="EMBL" id="MFC6835322.1"/>
    </source>
</evidence>